<comment type="function">
    <text evidence="7">May be involved in the degradation of misfolded endoplasmic reticulum (ER) luminal proteins.</text>
</comment>
<comment type="similarity">
    <text evidence="2 7">Belongs to the derlin family.</text>
</comment>
<dbReference type="AlphaFoldDB" id="A0A9Q3CCP0"/>
<keyword evidence="5 7" id="KW-1133">Transmembrane helix</keyword>
<dbReference type="SUPFAM" id="SSF144091">
    <property type="entry name" value="Rhomboid-like"/>
    <property type="match status" value="1"/>
</dbReference>
<evidence type="ECO:0000256" key="5">
    <source>
        <dbReference type="ARBA" id="ARBA00022989"/>
    </source>
</evidence>
<evidence type="ECO:0000256" key="6">
    <source>
        <dbReference type="ARBA" id="ARBA00023136"/>
    </source>
</evidence>
<name>A0A9Q3CCP0_9BASI</name>
<sequence length="268" mass="29440">MSEILSEIRKIPIVTRTLIGLTLGVTGPVALGMLNPYYVLYSSRHVLKKLELWRIITSFFFAGSGLQLLFDLFLLYRNSMALETEAFAGRSADYAWTIICFMGAIFGTNYPLRSVIFWGPFMSGLGFMWSQINPDAMVSLFGLPPFKAAYFPFAMLVLDFARGGMPLATQSFSGVVAGYIIHYLNNVYPSSNGGRRAWFMYPPAFLSRLIHGSQQTTGGGQRVGGGTAFASSSRTWGGQAPVRPAGARDGRQDSATSRHTWGAGRRLN</sequence>
<evidence type="ECO:0000256" key="2">
    <source>
        <dbReference type="ARBA" id="ARBA00008917"/>
    </source>
</evidence>
<dbReference type="Proteomes" id="UP000765509">
    <property type="component" value="Unassembled WGS sequence"/>
</dbReference>
<keyword evidence="4 7" id="KW-0256">Endoplasmic reticulum</keyword>
<evidence type="ECO:0000256" key="4">
    <source>
        <dbReference type="ARBA" id="ARBA00022824"/>
    </source>
</evidence>
<organism evidence="9 10">
    <name type="scientific">Austropuccinia psidii MF-1</name>
    <dbReference type="NCBI Taxonomy" id="1389203"/>
    <lineage>
        <taxon>Eukaryota</taxon>
        <taxon>Fungi</taxon>
        <taxon>Dikarya</taxon>
        <taxon>Basidiomycota</taxon>
        <taxon>Pucciniomycotina</taxon>
        <taxon>Pucciniomycetes</taxon>
        <taxon>Pucciniales</taxon>
        <taxon>Sphaerophragmiaceae</taxon>
        <taxon>Austropuccinia</taxon>
    </lineage>
</organism>
<dbReference type="InterPro" id="IPR007599">
    <property type="entry name" value="DER1"/>
</dbReference>
<feature type="transmembrane region" description="Helical" evidence="7">
    <location>
        <begin position="94"/>
        <end position="112"/>
    </location>
</feature>
<dbReference type="PANTHER" id="PTHR11009">
    <property type="entry name" value="DER1-LIKE PROTEIN, DERLIN"/>
    <property type="match status" value="1"/>
</dbReference>
<dbReference type="GO" id="GO:0005789">
    <property type="term" value="C:endoplasmic reticulum membrane"/>
    <property type="evidence" value="ECO:0007669"/>
    <property type="project" value="UniProtKB-SubCell"/>
</dbReference>
<feature type="transmembrane region" description="Helical" evidence="7">
    <location>
        <begin position="18"/>
        <end position="40"/>
    </location>
</feature>
<evidence type="ECO:0000256" key="7">
    <source>
        <dbReference type="RuleBase" id="RU363059"/>
    </source>
</evidence>
<dbReference type="EMBL" id="AVOT02005915">
    <property type="protein sequence ID" value="MBW0480302.1"/>
    <property type="molecule type" value="Genomic_DNA"/>
</dbReference>
<protein>
    <recommendedName>
        <fullName evidence="7">Derlin</fullName>
    </recommendedName>
</protein>
<accession>A0A9Q3CCP0</accession>
<dbReference type="InterPro" id="IPR035952">
    <property type="entry name" value="Rhomboid-like_sf"/>
</dbReference>
<dbReference type="Pfam" id="PF04511">
    <property type="entry name" value="DER1"/>
    <property type="match status" value="1"/>
</dbReference>
<keyword evidence="3 7" id="KW-0812">Transmembrane</keyword>
<dbReference type="Gene3D" id="1.20.1540.10">
    <property type="entry name" value="Rhomboid-like"/>
    <property type="match status" value="1"/>
</dbReference>
<dbReference type="OrthoDB" id="1716531at2759"/>
<feature type="region of interest" description="Disordered" evidence="8">
    <location>
        <begin position="216"/>
        <end position="268"/>
    </location>
</feature>
<evidence type="ECO:0000313" key="10">
    <source>
        <dbReference type="Proteomes" id="UP000765509"/>
    </source>
</evidence>
<evidence type="ECO:0000313" key="9">
    <source>
        <dbReference type="EMBL" id="MBW0480302.1"/>
    </source>
</evidence>
<proteinExistence type="inferred from homology"/>
<feature type="transmembrane region" description="Helical" evidence="7">
    <location>
        <begin position="52"/>
        <end position="74"/>
    </location>
</feature>
<evidence type="ECO:0000256" key="1">
    <source>
        <dbReference type="ARBA" id="ARBA00004477"/>
    </source>
</evidence>
<feature type="compositionally biased region" description="Gly residues" evidence="8">
    <location>
        <begin position="217"/>
        <end position="227"/>
    </location>
</feature>
<dbReference type="GO" id="GO:0006950">
    <property type="term" value="P:response to stress"/>
    <property type="evidence" value="ECO:0007669"/>
    <property type="project" value="UniProtKB-ARBA"/>
</dbReference>
<reference evidence="9" key="1">
    <citation type="submission" date="2021-03" db="EMBL/GenBank/DDBJ databases">
        <title>Draft genome sequence of rust myrtle Austropuccinia psidii MF-1, a brazilian biotype.</title>
        <authorList>
            <person name="Quecine M.C."/>
            <person name="Pachon D.M.R."/>
            <person name="Bonatelli M.L."/>
            <person name="Correr F.H."/>
            <person name="Franceschini L.M."/>
            <person name="Leite T.F."/>
            <person name="Margarido G.R.A."/>
            <person name="Almeida C.A."/>
            <person name="Ferrarezi J.A."/>
            <person name="Labate C.A."/>
        </authorList>
    </citation>
    <scope>NUCLEOTIDE SEQUENCE</scope>
    <source>
        <strain evidence="9">MF-1</strain>
    </source>
</reference>
<comment type="caution">
    <text evidence="7">Lacks conserved residue(s) required for the propagation of feature annotation.</text>
</comment>
<comment type="caution">
    <text evidence="9">The sequence shown here is derived from an EMBL/GenBank/DDBJ whole genome shotgun (WGS) entry which is preliminary data.</text>
</comment>
<comment type="subcellular location">
    <subcellularLocation>
        <location evidence="1 7">Endoplasmic reticulum membrane</location>
        <topology evidence="1 7">Multi-pass membrane protein</topology>
    </subcellularLocation>
</comment>
<evidence type="ECO:0000256" key="8">
    <source>
        <dbReference type="SAM" id="MobiDB-lite"/>
    </source>
</evidence>
<keyword evidence="6 7" id="KW-0472">Membrane</keyword>
<keyword evidence="10" id="KW-1185">Reference proteome</keyword>
<evidence type="ECO:0000256" key="3">
    <source>
        <dbReference type="ARBA" id="ARBA00022692"/>
    </source>
</evidence>
<gene>
    <name evidence="9" type="ORF">O181_020017</name>
</gene>